<keyword evidence="1" id="KW-0560">Oxidoreductase</keyword>
<gene>
    <name evidence="3" type="ORF">DGYR_LOCUS1150</name>
</gene>
<dbReference type="PANTHER" id="PTHR43157">
    <property type="entry name" value="PHOSPHATIDYLINOSITOL-GLYCAN BIOSYNTHESIS CLASS F PROTEIN-RELATED"/>
    <property type="match status" value="1"/>
</dbReference>
<accession>A0A7I8V6I0</accession>
<organism evidence="3 4">
    <name type="scientific">Dimorphilus gyrociliatus</name>
    <dbReference type="NCBI Taxonomy" id="2664684"/>
    <lineage>
        <taxon>Eukaryota</taxon>
        <taxon>Metazoa</taxon>
        <taxon>Spiralia</taxon>
        <taxon>Lophotrochozoa</taxon>
        <taxon>Annelida</taxon>
        <taxon>Polychaeta</taxon>
        <taxon>Polychaeta incertae sedis</taxon>
        <taxon>Dinophilidae</taxon>
        <taxon>Dimorphilus</taxon>
    </lineage>
</organism>
<dbReference type="PANTHER" id="PTHR43157:SF31">
    <property type="entry name" value="PHOSPHATIDYLINOSITOL-GLYCAN BIOSYNTHESIS CLASS F PROTEIN"/>
    <property type="match status" value="1"/>
</dbReference>
<name>A0A7I8V6I0_9ANNE</name>
<dbReference type="OrthoDB" id="191139at2759"/>
<comment type="caution">
    <text evidence="3">The sequence shown here is derived from an EMBL/GenBank/DDBJ whole genome shotgun (WGS) entry which is preliminary data.</text>
</comment>
<dbReference type="InterPro" id="IPR002347">
    <property type="entry name" value="SDR_fam"/>
</dbReference>
<keyword evidence="4" id="KW-1185">Reference proteome</keyword>
<reference evidence="3 4" key="1">
    <citation type="submission" date="2020-08" db="EMBL/GenBank/DDBJ databases">
        <authorList>
            <person name="Hejnol A."/>
        </authorList>
    </citation>
    <scope>NUCLEOTIDE SEQUENCE [LARGE SCALE GENOMIC DNA]</scope>
</reference>
<evidence type="ECO:0000256" key="2">
    <source>
        <dbReference type="SAM" id="SignalP"/>
    </source>
</evidence>
<evidence type="ECO:0000313" key="3">
    <source>
        <dbReference type="EMBL" id="CAD5111926.1"/>
    </source>
</evidence>
<dbReference type="Pfam" id="PF00106">
    <property type="entry name" value="adh_short"/>
    <property type="match status" value="1"/>
</dbReference>
<feature type="chain" id="PRO_5029788772" evidence="2">
    <location>
        <begin position="18"/>
        <end position="321"/>
    </location>
</feature>
<dbReference type="CDD" id="cd05327">
    <property type="entry name" value="retinol-DH_like_SDR_c_like"/>
    <property type="match status" value="1"/>
</dbReference>
<evidence type="ECO:0000256" key="1">
    <source>
        <dbReference type="ARBA" id="ARBA00023002"/>
    </source>
</evidence>
<protein>
    <submittedName>
        <fullName evidence="3">DgyrCDS1187</fullName>
    </submittedName>
</protein>
<dbReference type="Proteomes" id="UP000549394">
    <property type="component" value="Unassembled WGS sequence"/>
</dbReference>
<dbReference type="Gene3D" id="3.40.50.720">
    <property type="entry name" value="NAD(P)-binding Rossmann-like Domain"/>
    <property type="match status" value="1"/>
</dbReference>
<sequence length="321" mass="35582">MSLIRRITILSFPLAIGLYVMRDYNQGCQYAGKETLKGKNVIVTGANAGIGKETVADLASRGARVFMACRSAERAEAAKADILKDSHINPDQIIVMKLDLSSFKSIRSFVKEYKSNENYLHILVNNAGIMWTPFRKTEDGIESQAGVNHFGHFLLTNLLLDTLKKSSPARIVTVSSRAHSRATFDIENINNEKLYSVYRAYSNSKLMNVMFSRELGKRLKGTGVTTYSLHPGVIFTDLAKEVIPGGILRTIISYFITPFAKTVKSGAQTTIFCAVNNEVGSQTGLYYSDCAVKAPIPVAEDDEKSKQLWKFSEEVTGLNRE</sequence>
<dbReference type="InterPro" id="IPR036291">
    <property type="entry name" value="NAD(P)-bd_dom_sf"/>
</dbReference>
<dbReference type="SUPFAM" id="SSF51735">
    <property type="entry name" value="NAD(P)-binding Rossmann-fold domains"/>
    <property type="match status" value="1"/>
</dbReference>
<evidence type="ECO:0000313" key="4">
    <source>
        <dbReference type="Proteomes" id="UP000549394"/>
    </source>
</evidence>
<dbReference type="GO" id="GO:0016491">
    <property type="term" value="F:oxidoreductase activity"/>
    <property type="evidence" value="ECO:0007669"/>
    <property type="project" value="UniProtKB-KW"/>
</dbReference>
<dbReference type="AlphaFoldDB" id="A0A7I8V6I0"/>
<keyword evidence="2" id="KW-0732">Signal</keyword>
<dbReference type="PRINTS" id="PR00081">
    <property type="entry name" value="GDHRDH"/>
</dbReference>
<dbReference type="EMBL" id="CAJFCJ010000002">
    <property type="protein sequence ID" value="CAD5111926.1"/>
    <property type="molecule type" value="Genomic_DNA"/>
</dbReference>
<proteinExistence type="predicted"/>
<feature type="signal peptide" evidence="2">
    <location>
        <begin position="1"/>
        <end position="17"/>
    </location>
</feature>